<comment type="caution">
    <text evidence="1">The sequence shown here is derived from an EMBL/GenBank/DDBJ whole genome shotgun (WGS) entry which is preliminary data.</text>
</comment>
<gene>
    <name evidence="1" type="ORF">R1flu_026537</name>
</gene>
<keyword evidence="2" id="KW-1185">Reference proteome</keyword>
<proteinExistence type="predicted"/>
<accession>A0ABD1XGU1</accession>
<dbReference type="Proteomes" id="UP001605036">
    <property type="component" value="Unassembled WGS sequence"/>
</dbReference>
<evidence type="ECO:0000313" key="1">
    <source>
        <dbReference type="EMBL" id="KAL2607964.1"/>
    </source>
</evidence>
<reference evidence="1 2" key="1">
    <citation type="submission" date="2024-09" db="EMBL/GenBank/DDBJ databases">
        <title>Chromosome-scale assembly of Riccia fluitans.</title>
        <authorList>
            <person name="Paukszto L."/>
            <person name="Sawicki J."/>
            <person name="Karawczyk K."/>
            <person name="Piernik-Szablinska J."/>
            <person name="Szczecinska M."/>
            <person name="Mazdziarz M."/>
        </authorList>
    </citation>
    <scope>NUCLEOTIDE SEQUENCE [LARGE SCALE GENOMIC DNA]</scope>
    <source>
        <strain evidence="1">Rf_01</strain>
        <tissue evidence="1">Aerial parts of the thallus</tissue>
    </source>
</reference>
<dbReference type="EMBL" id="JBHFFA010000008">
    <property type="protein sequence ID" value="KAL2607964.1"/>
    <property type="molecule type" value="Genomic_DNA"/>
</dbReference>
<evidence type="ECO:0000313" key="2">
    <source>
        <dbReference type="Proteomes" id="UP001605036"/>
    </source>
</evidence>
<name>A0ABD1XGU1_9MARC</name>
<organism evidence="1 2">
    <name type="scientific">Riccia fluitans</name>
    <dbReference type="NCBI Taxonomy" id="41844"/>
    <lineage>
        <taxon>Eukaryota</taxon>
        <taxon>Viridiplantae</taxon>
        <taxon>Streptophyta</taxon>
        <taxon>Embryophyta</taxon>
        <taxon>Marchantiophyta</taxon>
        <taxon>Marchantiopsida</taxon>
        <taxon>Marchantiidae</taxon>
        <taxon>Marchantiales</taxon>
        <taxon>Ricciaceae</taxon>
        <taxon>Riccia</taxon>
    </lineage>
</organism>
<sequence>MDIASDEELDSDAEKENIRIRPLNDEEVKNVMGGGRCRAGSKHVEVWARRSFDLWRTTYPPVSLQGLFRGIGGLIRARQEQRIAESGVPAIKFSSLADPRYLRMKLAADEAVERSLAAGLGKTEQTSDVFMINT</sequence>
<dbReference type="AlphaFoldDB" id="A0ABD1XGU1"/>
<protein>
    <submittedName>
        <fullName evidence="1">Uncharacterized protein</fullName>
    </submittedName>
</protein>